<evidence type="ECO:0000256" key="2">
    <source>
        <dbReference type="ARBA" id="ARBA00022517"/>
    </source>
</evidence>
<evidence type="ECO:0000256" key="3">
    <source>
        <dbReference type="HAMAP-Rule" id="MF_01077"/>
    </source>
</evidence>
<name>A0A6S6SIV9_9BACT</name>
<reference evidence="6" key="1">
    <citation type="submission" date="2020-01" db="EMBL/GenBank/DDBJ databases">
        <authorList>
            <person name="Meier V. D."/>
            <person name="Meier V D."/>
        </authorList>
    </citation>
    <scope>NUCLEOTIDE SEQUENCE</scope>
    <source>
        <strain evidence="6">HLG_WM_MAG_12</strain>
    </source>
</reference>
<dbReference type="CDD" id="cd01734">
    <property type="entry name" value="YlxS_C"/>
    <property type="match status" value="1"/>
</dbReference>
<dbReference type="AlphaFoldDB" id="A0A6S6SIV9"/>
<dbReference type="HAMAP" id="MF_01077">
    <property type="entry name" value="RimP"/>
    <property type="match status" value="1"/>
</dbReference>
<dbReference type="GO" id="GO:0005829">
    <property type="term" value="C:cytosol"/>
    <property type="evidence" value="ECO:0007669"/>
    <property type="project" value="TreeGrafter"/>
</dbReference>
<evidence type="ECO:0000259" key="5">
    <source>
        <dbReference type="Pfam" id="PF17384"/>
    </source>
</evidence>
<gene>
    <name evidence="3" type="primary">rimP</name>
    <name evidence="6" type="ORF">HELGO_WM34585</name>
</gene>
<feature type="domain" description="Ribosome maturation factor RimP C-terminal" evidence="5">
    <location>
        <begin position="78"/>
        <end position="139"/>
    </location>
</feature>
<evidence type="ECO:0000256" key="1">
    <source>
        <dbReference type="ARBA" id="ARBA00022490"/>
    </source>
</evidence>
<dbReference type="InterPro" id="IPR028989">
    <property type="entry name" value="RimP_N"/>
</dbReference>
<proteinExistence type="inferred from homology"/>
<dbReference type="InterPro" id="IPR036847">
    <property type="entry name" value="RimP_C_sf"/>
</dbReference>
<comment type="similarity">
    <text evidence="3">Belongs to the RimP family.</text>
</comment>
<protein>
    <recommendedName>
        <fullName evidence="3">Ribosome maturation factor RimP</fullName>
    </recommendedName>
</protein>
<feature type="domain" description="Ribosome maturation factor RimP N-terminal" evidence="4">
    <location>
        <begin position="4"/>
        <end position="75"/>
    </location>
</feature>
<sequence>MEKIEKIIQSFGAKLYDEALVKENGNNVYRVYIVSPNGVNLDLCAEITRAISPIIDLDPPMRGKYFLEVSSPGIERKLKNLKHFENSIGELVKITKEDKTKIKGKLLEVLGDTIKVETKEEIVEVSYNDINKAKTYYEW</sequence>
<evidence type="ECO:0000313" key="6">
    <source>
        <dbReference type="EMBL" id="CAA6804936.1"/>
    </source>
</evidence>
<dbReference type="Gene3D" id="2.30.30.180">
    <property type="entry name" value="Ribosome maturation factor RimP, C-terminal domain"/>
    <property type="match status" value="1"/>
</dbReference>
<dbReference type="InterPro" id="IPR035956">
    <property type="entry name" value="RimP_N_sf"/>
</dbReference>
<dbReference type="Pfam" id="PF17384">
    <property type="entry name" value="DUF150_C"/>
    <property type="match status" value="1"/>
</dbReference>
<dbReference type="PANTHER" id="PTHR33867">
    <property type="entry name" value="RIBOSOME MATURATION FACTOR RIMP"/>
    <property type="match status" value="1"/>
</dbReference>
<dbReference type="InterPro" id="IPR028998">
    <property type="entry name" value="RimP_C"/>
</dbReference>
<dbReference type="GO" id="GO:0000028">
    <property type="term" value="P:ribosomal small subunit assembly"/>
    <property type="evidence" value="ECO:0007669"/>
    <property type="project" value="TreeGrafter"/>
</dbReference>
<dbReference type="PANTHER" id="PTHR33867:SF1">
    <property type="entry name" value="RIBOSOME MATURATION FACTOR RIMP"/>
    <property type="match status" value="1"/>
</dbReference>
<keyword evidence="2 3" id="KW-0690">Ribosome biogenesis</keyword>
<organism evidence="6">
    <name type="scientific">uncultured Campylobacterales bacterium</name>
    <dbReference type="NCBI Taxonomy" id="352960"/>
    <lineage>
        <taxon>Bacteria</taxon>
        <taxon>Pseudomonadati</taxon>
        <taxon>Campylobacterota</taxon>
        <taxon>Epsilonproteobacteria</taxon>
        <taxon>Campylobacterales</taxon>
        <taxon>environmental samples</taxon>
    </lineage>
</organism>
<dbReference type="SUPFAM" id="SSF74942">
    <property type="entry name" value="YhbC-like, C-terminal domain"/>
    <property type="match status" value="1"/>
</dbReference>
<dbReference type="SUPFAM" id="SSF75420">
    <property type="entry name" value="YhbC-like, N-terminal domain"/>
    <property type="match status" value="1"/>
</dbReference>
<comment type="function">
    <text evidence="3">Required for maturation of 30S ribosomal subunits.</text>
</comment>
<dbReference type="GO" id="GO:0006412">
    <property type="term" value="P:translation"/>
    <property type="evidence" value="ECO:0007669"/>
    <property type="project" value="TreeGrafter"/>
</dbReference>
<accession>A0A6S6SIV9</accession>
<dbReference type="Gene3D" id="3.30.300.70">
    <property type="entry name" value="RimP-like superfamily, N-terminal"/>
    <property type="match status" value="1"/>
</dbReference>
<dbReference type="Pfam" id="PF02576">
    <property type="entry name" value="RimP_N"/>
    <property type="match status" value="1"/>
</dbReference>
<keyword evidence="1 3" id="KW-0963">Cytoplasm</keyword>
<evidence type="ECO:0000259" key="4">
    <source>
        <dbReference type="Pfam" id="PF02576"/>
    </source>
</evidence>
<comment type="subcellular location">
    <subcellularLocation>
        <location evidence="3">Cytoplasm</location>
    </subcellularLocation>
</comment>
<dbReference type="EMBL" id="CACVAW010000017">
    <property type="protein sequence ID" value="CAA6804936.1"/>
    <property type="molecule type" value="Genomic_DNA"/>
</dbReference>
<dbReference type="InterPro" id="IPR003728">
    <property type="entry name" value="Ribosome_maturation_RimP"/>
</dbReference>